<evidence type="ECO:0000313" key="2">
    <source>
        <dbReference type="EMBL" id="KAG9326683.1"/>
    </source>
</evidence>
<sequence length="638" mass="67508">MSSTDYRVSTIVVLCKDCGNDVGLYPGRHKCPPRPAMPSMPSVPSQYQQQPSSSSSFAASSSRSANGSNGRMRPADLNPNSLHASGPGSYGTPSPSFSSPSSAYGSRTPTSSSFQDRMGNGSRTPTASSFQDRMKERDREKQLREREEREAAARTIREGMLGDAAGSATSATATPAGGAGTTLWNRLKAAKEVINATITGEEKWPESDDSDYEGESHVTRVLREHADKKEDEEMAAKIAELDMMPTSGPGSKATGASGTSRNQYLRDAVRKEPSTPSIISTTSSNEQEDYYGKSLRARGESTGVRADPTERSWSPASASVSTNNSNNSYGSNNLTVSSATRNRYRTTSDASRDDALSRLEGKSEGDKLAAHVNNLGSTSPRARANSPNTGHRAQDPASSSSYQQQQSRNQYPQYSNQLSPSSAANPNSYSSSSSQRSVSPGANRRYDPPSPNGSGRYGGGQQQPPVSPSYPSSNNNNYRQQAPPSPSHGDAYGSRGRAGGDPSQGRGRPEYDRRPTYPPQTSAVLGLLLSTAVSAQSSHILALDNSNSTQTFTAMDGQMFNVDLDAISQGGFTITYGEPHSSDENVVASVADSRGSFKAVGAAVEGTANISAEGTCTGEGCPSPVNPWYVTITVPAKA</sequence>
<feature type="compositionally biased region" description="Polar residues" evidence="1">
    <location>
        <begin position="334"/>
        <end position="349"/>
    </location>
</feature>
<feature type="compositionally biased region" description="Low complexity" evidence="1">
    <location>
        <begin position="398"/>
        <end position="442"/>
    </location>
</feature>
<feature type="compositionally biased region" description="Basic and acidic residues" evidence="1">
    <location>
        <begin position="132"/>
        <end position="157"/>
    </location>
</feature>
<dbReference type="EMBL" id="JAIFTL010000015">
    <property type="protein sequence ID" value="KAG9326683.1"/>
    <property type="molecule type" value="Genomic_DNA"/>
</dbReference>
<gene>
    <name evidence="2" type="ORF">KVV02_002879</name>
</gene>
<evidence type="ECO:0000313" key="3">
    <source>
        <dbReference type="Proteomes" id="UP000717515"/>
    </source>
</evidence>
<feature type="compositionally biased region" description="Low complexity" evidence="1">
    <location>
        <begin position="274"/>
        <end position="284"/>
    </location>
</feature>
<proteinExistence type="predicted"/>
<feature type="compositionally biased region" description="Low complexity" evidence="1">
    <location>
        <begin position="317"/>
        <end position="333"/>
    </location>
</feature>
<evidence type="ECO:0000256" key="1">
    <source>
        <dbReference type="SAM" id="MobiDB-lite"/>
    </source>
</evidence>
<accession>A0A9P8A8I0</accession>
<feature type="compositionally biased region" description="Polar residues" evidence="1">
    <location>
        <begin position="374"/>
        <end position="391"/>
    </location>
</feature>
<reference evidence="2" key="1">
    <citation type="submission" date="2021-07" db="EMBL/GenBank/DDBJ databases">
        <title>Draft genome of Mortierella alpina, strain LL118, isolated from an aspen leaf litter sample.</title>
        <authorList>
            <person name="Yang S."/>
            <person name="Vinatzer B.A."/>
        </authorList>
    </citation>
    <scope>NUCLEOTIDE SEQUENCE</scope>
    <source>
        <strain evidence="2">LL118</strain>
    </source>
</reference>
<feature type="compositionally biased region" description="Polar residues" evidence="1">
    <location>
        <begin position="107"/>
        <end position="131"/>
    </location>
</feature>
<feature type="compositionally biased region" description="Basic and acidic residues" evidence="1">
    <location>
        <begin position="350"/>
        <end position="369"/>
    </location>
</feature>
<name>A0A9P8A8I0_MORAP</name>
<dbReference type="AlphaFoldDB" id="A0A9P8A8I0"/>
<feature type="compositionally biased region" description="Low complexity" evidence="1">
    <location>
        <begin position="84"/>
        <end position="106"/>
    </location>
</feature>
<comment type="caution">
    <text evidence="2">The sequence shown here is derived from an EMBL/GenBank/DDBJ whole genome shotgun (WGS) entry which is preliminary data.</text>
</comment>
<dbReference type="Proteomes" id="UP000717515">
    <property type="component" value="Unassembled WGS sequence"/>
</dbReference>
<feature type="compositionally biased region" description="Low complexity" evidence="1">
    <location>
        <begin position="469"/>
        <end position="478"/>
    </location>
</feature>
<feature type="compositionally biased region" description="Low complexity" evidence="1">
    <location>
        <begin position="162"/>
        <end position="176"/>
    </location>
</feature>
<feature type="compositionally biased region" description="Low complexity" evidence="1">
    <location>
        <begin position="39"/>
        <end position="68"/>
    </location>
</feature>
<protein>
    <submittedName>
        <fullName evidence="2">Uncharacterized protein</fullName>
    </submittedName>
</protein>
<feature type="region of interest" description="Disordered" evidence="1">
    <location>
        <begin position="33"/>
        <end position="178"/>
    </location>
</feature>
<organism evidence="2 3">
    <name type="scientific">Mortierella alpina</name>
    <name type="common">Oleaginous fungus</name>
    <name type="synonym">Mortierella renispora</name>
    <dbReference type="NCBI Taxonomy" id="64518"/>
    <lineage>
        <taxon>Eukaryota</taxon>
        <taxon>Fungi</taxon>
        <taxon>Fungi incertae sedis</taxon>
        <taxon>Mucoromycota</taxon>
        <taxon>Mortierellomycotina</taxon>
        <taxon>Mortierellomycetes</taxon>
        <taxon>Mortierellales</taxon>
        <taxon>Mortierellaceae</taxon>
        <taxon>Mortierella</taxon>
    </lineage>
</organism>
<feature type="compositionally biased region" description="Polar residues" evidence="1">
    <location>
        <begin position="254"/>
        <end position="263"/>
    </location>
</feature>
<feature type="region of interest" description="Disordered" evidence="1">
    <location>
        <begin position="240"/>
        <end position="519"/>
    </location>
</feature>